<dbReference type="PANTHER" id="PTHR34407">
    <property type="entry name" value="EXPRESSED PROTEIN"/>
    <property type="match status" value="1"/>
</dbReference>
<comment type="caution">
    <text evidence="2">The sequence shown here is derived from an EMBL/GenBank/DDBJ whole genome shotgun (WGS) entry which is preliminary data.</text>
</comment>
<dbReference type="Proteomes" id="UP001055712">
    <property type="component" value="Unassembled WGS sequence"/>
</dbReference>
<dbReference type="OrthoDB" id="544608at2759"/>
<evidence type="ECO:0000313" key="3">
    <source>
        <dbReference type="Proteomes" id="UP001055712"/>
    </source>
</evidence>
<dbReference type="Gene3D" id="3.40.50.1110">
    <property type="entry name" value="SGNH hydrolase"/>
    <property type="match status" value="1"/>
</dbReference>
<evidence type="ECO:0000259" key="1">
    <source>
        <dbReference type="Pfam" id="PF13472"/>
    </source>
</evidence>
<reference evidence="2" key="2">
    <citation type="submission" date="2020-11" db="EMBL/GenBank/DDBJ databases">
        <authorList>
            <person name="Cecchin M."/>
            <person name="Marcolungo L."/>
            <person name="Rossato M."/>
            <person name="Girolomoni L."/>
            <person name="Cosentino E."/>
            <person name="Cuine S."/>
            <person name="Li-Beisson Y."/>
            <person name="Delledonne M."/>
            <person name="Ballottari M."/>
        </authorList>
    </citation>
    <scope>NUCLEOTIDE SEQUENCE</scope>
    <source>
        <strain evidence="2">211/11P</strain>
        <tissue evidence="2">Whole cell</tissue>
    </source>
</reference>
<proteinExistence type="predicted"/>
<dbReference type="SUPFAM" id="SSF52266">
    <property type="entry name" value="SGNH hydrolase"/>
    <property type="match status" value="1"/>
</dbReference>
<feature type="domain" description="SGNH hydrolase-type esterase" evidence="1">
    <location>
        <begin position="107"/>
        <end position="311"/>
    </location>
</feature>
<dbReference type="CDD" id="cd00229">
    <property type="entry name" value="SGNH_hydrolase"/>
    <property type="match status" value="1"/>
</dbReference>
<dbReference type="PANTHER" id="PTHR34407:SF1">
    <property type="entry name" value="SGNH HYDROLASE-TYPE ESTERASE DOMAIN-CONTAINING PROTEIN"/>
    <property type="match status" value="1"/>
</dbReference>
<evidence type="ECO:0000313" key="2">
    <source>
        <dbReference type="EMBL" id="KAI3428290.1"/>
    </source>
</evidence>
<name>A0A9D4TL00_CHLVU</name>
<reference evidence="2" key="1">
    <citation type="journal article" date="2019" name="Plant J.">
        <title>Chlorella vulgaris genome assembly and annotation reveals the molecular basis for metabolic acclimation to high light conditions.</title>
        <authorList>
            <person name="Cecchin M."/>
            <person name="Marcolungo L."/>
            <person name="Rossato M."/>
            <person name="Girolomoni L."/>
            <person name="Cosentino E."/>
            <person name="Cuine S."/>
            <person name="Li-Beisson Y."/>
            <person name="Delledonne M."/>
            <person name="Ballottari M."/>
        </authorList>
    </citation>
    <scope>NUCLEOTIDE SEQUENCE</scope>
    <source>
        <strain evidence="2">211/11P</strain>
    </source>
</reference>
<sequence>MTSSPRAYKRAGRRAQLMAFLSGVTLTMACSWLKVGSAGLNLSWMPLSASPRHQSAAQWLLPPPMPWKPLLKAAQLRRGLSFYGSGERIERVAAKLMAGEPITAVTIGGSVTRGAGARSADTNYPSRFFDFIRTTFPNRRHVLLNKGIGGTTSGIFSVCAEVLVPQETDLVVVEFTFNEEANLPYTSPSRRGFEQLLRKLLRLPNSPAIIMLHHYAWYFSFGDGVDSGLFYRQAEEQLGTMAQYYDMPAPSVRNALYLQMQADEEPYGVTRVHAPGSLNSKDRRIRVAGPRIAHKYFYADTIHPSDTGHQIMAELLAGVVMTAVQTVAQRAAPQAGSGEAASSEAVLNATQLLAAVGSTRLELPPPLVPGNAENPTTLCAMQEDFKGVAYKLNGFSYKAEKPDKVAFVEQKWGYRAEQPGAWMELKVNTEEIPGSQGTATVLLGHLKSYSDMAVAVAECRSGCRCTRSLIDGLWKTKVSLMQMHKLEVTQHARCIIRVTVIERSAAIPGGARPAGAGRKFQLSSLMVAHTPLVLSSYQQQAQDLASSTARGS</sequence>
<dbReference type="InterPro" id="IPR036514">
    <property type="entry name" value="SGNH_hydro_sf"/>
</dbReference>
<dbReference type="EMBL" id="SIDB01000009">
    <property type="protein sequence ID" value="KAI3428290.1"/>
    <property type="molecule type" value="Genomic_DNA"/>
</dbReference>
<gene>
    <name evidence="2" type="ORF">D9Q98_006669</name>
</gene>
<dbReference type="InterPro" id="IPR013830">
    <property type="entry name" value="SGNH_hydro"/>
</dbReference>
<dbReference type="PROSITE" id="PS51257">
    <property type="entry name" value="PROKAR_LIPOPROTEIN"/>
    <property type="match status" value="1"/>
</dbReference>
<accession>A0A9D4TL00</accession>
<keyword evidence="3" id="KW-1185">Reference proteome</keyword>
<organism evidence="2 3">
    <name type="scientific">Chlorella vulgaris</name>
    <name type="common">Green alga</name>
    <dbReference type="NCBI Taxonomy" id="3077"/>
    <lineage>
        <taxon>Eukaryota</taxon>
        <taxon>Viridiplantae</taxon>
        <taxon>Chlorophyta</taxon>
        <taxon>core chlorophytes</taxon>
        <taxon>Trebouxiophyceae</taxon>
        <taxon>Chlorellales</taxon>
        <taxon>Chlorellaceae</taxon>
        <taxon>Chlorella clade</taxon>
        <taxon>Chlorella</taxon>
    </lineage>
</organism>
<dbReference type="Pfam" id="PF13472">
    <property type="entry name" value="Lipase_GDSL_2"/>
    <property type="match status" value="1"/>
</dbReference>
<dbReference type="AlphaFoldDB" id="A0A9D4TL00"/>
<protein>
    <recommendedName>
        <fullName evidence="1">SGNH hydrolase-type esterase domain-containing protein</fullName>
    </recommendedName>
</protein>